<evidence type="ECO:0000313" key="4">
    <source>
        <dbReference type="Proteomes" id="UP000198680"/>
    </source>
</evidence>
<dbReference type="AlphaFoldDB" id="A0A1G9RXU9"/>
<dbReference type="PANTHER" id="PTHR43283:SF7">
    <property type="entry name" value="BETA-LACTAMASE-RELATED DOMAIN-CONTAINING PROTEIN"/>
    <property type="match status" value="1"/>
</dbReference>
<dbReference type="PANTHER" id="PTHR43283">
    <property type="entry name" value="BETA-LACTAMASE-RELATED"/>
    <property type="match status" value="1"/>
</dbReference>
<dbReference type="InterPro" id="IPR012338">
    <property type="entry name" value="Beta-lactam/transpept-like"/>
</dbReference>
<dbReference type="STRING" id="1137991.SAMN05660642_02123"/>
<dbReference type="InterPro" id="IPR050789">
    <property type="entry name" value="Diverse_Enzym_Activities"/>
</dbReference>
<feature type="domain" description="Beta-lactamase-related" evidence="2">
    <location>
        <begin position="129"/>
        <end position="392"/>
    </location>
</feature>
<dbReference type="InterPro" id="IPR001466">
    <property type="entry name" value="Beta-lactam-related"/>
</dbReference>
<dbReference type="Proteomes" id="UP000198680">
    <property type="component" value="Unassembled WGS sequence"/>
</dbReference>
<proteinExistence type="predicted"/>
<dbReference type="RefSeq" id="WP_091217412.1">
    <property type="nucleotide sequence ID" value="NZ_FNHE01000004.1"/>
</dbReference>
<feature type="transmembrane region" description="Helical" evidence="1">
    <location>
        <begin position="33"/>
        <end position="57"/>
    </location>
</feature>
<feature type="transmembrane region" description="Helical" evidence="1">
    <location>
        <begin position="6"/>
        <end position="26"/>
    </location>
</feature>
<dbReference type="Pfam" id="PF00144">
    <property type="entry name" value="Beta-lactamase"/>
    <property type="match status" value="1"/>
</dbReference>
<dbReference type="SUPFAM" id="SSF56601">
    <property type="entry name" value="beta-lactamase/transpeptidase-like"/>
    <property type="match status" value="1"/>
</dbReference>
<keyword evidence="1" id="KW-1133">Transmembrane helix</keyword>
<accession>A0A1G9RXU9</accession>
<protein>
    <submittedName>
        <fullName evidence="3">CubicO group peptidase, beta-lactamase class C family</fullName>
    </submittedName>
</protein>
<dbReference type="EMBL" id="FNHE01000004">
    <property type="protein sequence ID" value="SDM28051.1"/>
    <property type="molecule type" value="Genomic_DNA"/>
</dbReference>
<evidence type="ECO:0000256" key="1">
    <source>
        <dbReference type="SAM" id="Phobius"/>
    </source>
</evidence>
<dbReference type="OrthoDB" id="9814204at2"/>
<name>A0A1G9RXU9_9ACTN</name>
<evidence type="ECO:0000313" key="3">
    <source>
        <dbReference type="EMBL" id="SDM28051.1"/>
    </source>
</evidence>
<reference evidence="4" key="1">
    <citation type="submission" date="2016-10" db="EMBL/GenBank/DDBJ databases">
        <authorList>
            <person name="Varghese N."/>
            <person name="Submissions S."/>
        </authorList>
    </citation>
    <scope>NUCLEOTIDE SEQUENCE [LARGE SCALE GENOMIC DNA]</scope>
    <source>
        <strain evidence="4">DSM 45419</strain>
    </source>
</reference>
<organism evidence="3 4">
    <name type="scientific">Geodermatophilus siccatus</name>
    <dbReference type="NCBI Taxonomy" id="1137991"/>
    <lineage>
        <taxon>Bacteria</taxon>
        <taxon>Bacillati</taxon>
        <taxon>Actinomycetota</taxon>
        <taxon>Actinomycetes</taxon>
        <taxon>Geodermatophilales</taxon>
        <taxon>Geodermatophilaceae</taxon>
        <taxon>Geodermatophilus</taxon>
    </lineage>
</organism>
<sequence length="417" mass="45290">MLTSPLFVPLLLAVAGLAGWGAARLVRRRRGRTVTALVAALVFVAVTAGGVQLWALAALDSSAVARAVVWRDADVDDWRRFPALPVPAGPQTLELRPGSLPDGVLDEVTLPDGGTEDLGALLERTGTQAFLVLRGDELVVERYLHGGGREATQTSFSVAKSILSTLVGIAIDRGRIGSLDDPVTTYVPELLDRDPDFARVTLRSLVTMSSGLRYEEHGLPWSDDSVTYYSPDLRATALSVQIDEAPGVRWHYDNYNPLLVGLVLERATGTPVADYASEVLWQPLGAEADASWSADSLASGFPKMESGFNARAVDFARFGYLFAHEGRVGDRQVVPAAWVAEATARDTSADPAEHYQYWWWVDTEREGRFSARGNKGQYVYVDPATDVVVVRMGRDHGIDDWPAVLRDVADRVQAAGS</sequence>
<gene>
    <name evidence="3" type="ORF">SAMN05660642_02123</name>
</gene>
<keyword evidence="1" id="KW-0472">Membrane</keyword>
<dbReference type="Gene3D" id="3.40.710.10">
    <property type="entry name" value="DD-peptidase/beta-lactamase superfamily"/>
    <property type="match status" value="1"/>
</dbReference>
<keyword evidence="1" id="KW-0812">Transmembrane</keyword>
<evidence type="ECO:0000259" key="2">
    <source>
        <dbReference type="Pfam" id="PF00144"/>
    </source>
</evidence>
<keyword evidence="4" id="KW-1185">Reference proteome</keyword>